<dbReference type="EMBL" id="JACOOI010000016">
    <property type="protein sequence ID" value="MBC5644221.1"/>
    <property type="molecule type" value="Genomic_DNA"/>
</dbReference>
<accession>A0ABR7E3A9</accession>
<proteinExistence type="predicted"/>
<dbReference type="Pfam" id="PF14297">
    <property type="entry name" value="Lin1244_N"/>
    <property type="match status" value="1"/>
</dbReference>
<sequence>MAKEAYFFSHDSNARNDDKIIALRMRLKAEGYGIYFMILERLRDSSDYMSIKDYNMLAFDFRVSADTVKSVVEDFGLFSFTEDGKRFYSESFLKRMKQKDEKSEKARESANKRWEEHKQECERNANASIQECERNAIKEKKGKENKEKEINIESKDSLDELAFETVWAMYEKKGTSKVSRSKWDKLPKYKKQLALNHIPLYVQATPNKRYRKNFETYINQEAWNDEIFTFDQNQSSDLGEGVWVENGKKYYGDKNNPREIPMSAPKRPGKQYAYDREKNNWTIL</sequence>
<dbReference type="InterPro" id="IPR025400">
    <property type="entry name" value="Lin1244/Lin1753-like_N"/>
</dbReference>
<evidence type="ECO:0000256" key="1">
    <source>
        <dbReference type="SAM" id="Coils"/>
    </source>
</evidence>
<evidence type="ECO:0000313" key="3">
    <source>
        <dbReference type="EMBL" id="MBC5644221.1"/>
    </source>
</evidence>
<keyword evidence="4" id="KW-1185">Reference proteome</keyword>
<name>A0ABR7E3A9_9BACT</name>
<dbReference type="Proteomes" id="UP000644010">
    <property type="component" value="Unassembled WGS sequence"/>
</dbReference>
<protein>
    <submittedName>
        <fullName evidence="3">DUF4373 domain-containing protein</fullName>
    </submittedName>
</protein>
<organism evidence="3 4">
    <name type="scientific">Parabacteroides segnis</name>
    <dbReference type="NCBI Taxonomy" id="2763058"/>
    <lineage>
        <taxon>Bacteria</taxon>
        <taxon>Pseudomonadati</taxon>
        <taxon>Bacteroidota</taxon>
        <taxon>Bacteroidia</taxon>
        <taxon>Bacteroidales</taxon>
        <taxon>Tannerellaceae</taxon>
        <taxon>Parabacteroides</taxon>
    </lineage>
</organism>
<dbReference type="RefSeq" id="WP_186960124.1">
    <property type="nucleotide sequence ID" value="NZ_JACOOI010000016.1"/>
</dbReference>
<reference evidence="3 4" key="1">
    <citation type="submission" date="2020-08" db="EMBL/GenBank/DDBJ databases">
        <title>Genome public.</title>
        <authorList>
            <person name="Liu C."/>
            <person name="Sun Q."/>
        </authorList>
    </citation>
    <scope>NUCLEOTIDE SEQUENCE [LARGE SCALE GENOMIC DNA]</scope>
    <source>
        <strain evidence="3 4">BX2</strain>
    </source>
</reference>
<comment type="caution">
    <text evidence="3">The sequence shown here is derived from an EMBL/GenBank/DDBJ whole genome shotgun (WGS) entry which is preliminary data.</text>
</comment>
<evidence type="ECO:0000259" key="2">
    <source>
        <dbReference type="Pfam" id="PF14297"/>
    </source>
</evidence>
<evidence type="ECO:0000313" key="4">
    <source>
        <dbReference type="Proteomes" id="UP000644010"/>
    </source>
</evidence>
<feature type="domain" description="Lin1244/Lin1753-like N-terminal" evidence="2">
    <location>
        <begin position="7"/>
        <end position="91"/>
    </location>
</feature>
<gene>
    <name evidence="3" type="ORF">H8S77_15170</name>
</gene>
<feature type="coiled-coil region" evidence="1">
    <location>
        <begin position="93"/>
        <end position="149"/>
    </location>
</feature>
<keyword evidence="1" id="KW-0175">Coiled coil</keyword>